<evidence type="ECO:0000313" key="2">
    <source>
        <dbReference type="Proteomes" id="UP000324222"/>
    </source>
</evidence>
<protein>
    <submittedName>
        <fullName evidence="1">Uncharacterized protein</fullName>
    </submittedName>
</protein>
<organism evidence="1 2">
    <name type="scientific">Portunus trituberculatus</name>
    <name type="common">Swimming crab</name>
    <name type="synonym">Neptunus trituberculatus</name>
    <dbReference type="NCBI Taxonomy" id="210409"/>
    <lineage>
        <taxon>Eukaryota</taxon>
        <taxon>Metazoa</taxon>
        <taxon>Ecdysozoa</taxon>
        <taxon>Arthropoda</taxon>
        <taxon>Crustacea</taxon>
        <taxon>Multicrustacea</taxon>
        <taxon>Malacostraca</taxon>
        <taxon>Eumalacostraca</taxon>
        <taxon>Eucarida</taxon>
        <taxon>Decapoda</taxon>
        <taxon>Pleocyemata</taxon>
        <taxon>Brachyura</taxon>
        <taxon>Eubrachyura</taxon>
        <taxon>Portunoidea</taxon>
        <taxon>Portunidae</taxon>
        <taxon>Portuninae</taxon>
        <taxon>Portunus</taxon>
    </lineage>
</organism>
<dbReference type="Proteomes" id="UP000324222">
    <property type="component" value="Unassembled WGS sequence"/>
</dbReference>
<gene>
    <name evidence="1" type="ORF">E2C01_010322</name>
</gene>
<reference evidence="1 2" key="1">
    <citation type="submission" date="2019-05" db="EMBL/GenBank/DDBJ databases">
        <title>Another draft genome of Portunus trituberculatus and its Hox gene families provides insights of decapod evolution.</title>
        <authorList>
            <person name="Jeong J.-H."/>
            <person name="Song I."/>
            <person name="Kim S."/>
            <person name="Choi T."/>
            <person name="Kim D."/>
            <person name="Ryu S."/>
            <person name="Kim W."/>
        </authorList>
    </citation>
    <scope>NUCLEOTIDE SEQUENCE [LARGE SCALE GENOMIC DNA]</scope>
    <source>
        <tissue evidence="1">Muscle</tissue>
    </source>
</reference>
<sequence length="148" mass="16475">MCLGERKSYRSVLLLLLTMMVMVVKMMMMMTMIMMMMTMTMMMMMMMMVMMMITSLIKDIDRIKGRQGGVGNEPVLMGSPRASNWQGTDGSKILCGRGIRWMAIPEKFSGFANAYGNSGTGVGHRHLETRPVGGDDVRSSLVVSLVRG</sequence>
<proteinExistence type="predicted"/>
<evidence type="ECO:0000313" key="1">
    <source>
        <dbReference type="EMBL" id="MPC17465.1"/>
    </source>
</evidence>
<name>A0A5B7D8B9_PORTR</name>
<dbReference type="EMBL" id="VSRR010000591">
    <property type="protein sequence ID" value="MPC17465.1"/>
    <property type="molecule type" value="Genomic_DNA"/>
</dbReference>
<comment type="caution">
    <text evidence="1">The sequence shown here is derived from an EMBL/GenBank/DDBJ whole genome shotgun (WGS) entry which is preliminary data.</text>
</comment>
<keyword evidence="2" id="KW-1185">Reference proteome</keyword>
<dbReference type="AlphaFoldDB" id="A0A5B7D8B9"/>
<accession>A0A5B7D8B9</accession>